<accession>A0A0L8GIR3</accession>
<dbReference type="AlphaFoldDB" id="A0A0L8GIR3"/>
<name>A0A0L8GIR3_OCTBM</name>
<organism evidence="2">
    <name type="scientific">Octopus bimaculoides</name>
    <name type="common">California two-spotted octopus</name>
    <dbReference type="NCBI Taxonomy" id="37653"/>
    <lineage>
        <taxon>Eukaryota</taxon>
        <taxon>Metazoa</taxon>
        <taxon>Spiralia</taxon>
        <taxon>Lophotrochozoa</taxon>
        <taxon>Mollusca</taxon>
        <taxon>Cephalopoda</taxon>
        <taxon>Coleoidea</taxon>
        <taxon>Octopodiformes</taxon>
        <taxon>Octopoda</taxon>
        <taxon>Incirrata</taxon>
        <taxon>Octopodidae</taxon>
        <taxon>Octopus</taxon>
    </lineage>
</organism>
<sequence>LTKLSSNHDIFKSNSRYYNEALSRAGYDQKISFLIPKSIKCDSNNNDNNTNNDNLIILNNVTNNKNLINVNNDKKRSTNNNLSCSNKRNKNVIQPDKCLHNHINTNKIPNLRNYNKDHKNKNSKIILHNKIDPNKKTTNDNRNNNITRNTYDNHKPPSYYKFRRKNSIWLNVPYNYAVSTNIYKKFIDILQKDFDHNHRYYKIFSQHTIGISYSTLPNIGSIINKLNRKKH</sequence>
<feature type="region of interest" description="Disordered" evidence="1">
    <location>
        <begin position="132"/>
        <end position="157"/>
    </location>
</feature>
<evidence type="ECO:0000313" key="2">
    <source>
        <dbReference type="EMBL" id="KOF76425.1"/>
    </source>
</evidence>
<proteinExistence type="predicted"/>
<reference evidence="2" key="1">
    <citation type="submission" date="2015-07" db="EMBL/GenBank/DDBJ databases">
        <title>MeaNS - Measles Nucleotide Surveillance Program.</title>
        <authorList>
            <person name="Tran T."/>
            <person name="Druce J."/>
        </authorList>
    </citation>
    <scope>NUCLEOTIDE SEQUENCE</scope>
    <source>
        <strain evidence="2">UCB-OBI-ISO-001</strain>
        <tissue evidence="2">Gonad</tissue>
    </source>
</reference>
<evidence type="ECO:0000256" key="1">
    <source>
        <dbReference type="SAM" id="MobiDB-lite"/>
    </source>
</evidence>
<gene>
    <name evidence="2" type="ORF">OCBIM_22033351mg</name>
</gene>
<feature type="compositionally biased region" description="Low complexity" evidence="1">
    <location>
        <begin position="140"/>
        <end position="150"/>
    </location>
</feature>
<protein>
    <submittedName>
        <fullName evidence="2">Uncharacterized protein</fullName>
    </submittedName>
</protein>
<dbReference type="EMBL" id="KQ421794">
    <property type="protein sequence ID" value="KOF76425.1"/>
    <property type="molecule type" value="Genomic_DNA"/>
</dbReference>
<dbReference type="OrthoDB" id="6139982at2759"/>
<feature type="non-terminal residue" evidence="2">
    <location>
        <position position="1"/>
    </location>
</feature>